<evidence type="ECO:0000256" key="8">
    <source>
        <dbReference type="ARBA" id="ARBA00023242"/>
    </source>
</evidence>
<feature type="compositionally biased region" description="Low complexity" evidence="11">
    <location>
        <begin position="1"/>
        <end position="11"/>
    </location>
</feature>
<evidence type="ECO:0000256" key="7">
    <source>
        <dbReference type="ARBA" id="ARBA00023132"/>
    </source>
</evidence>
<feature type="compositionally biased region" description="Basic and acidic residues" evidence="11">
    <location>
        <begin position="132"/>
        <end position="183"/>
    </location>
</feature>
<dbReference type="InterPro" id="IPR038506">
    <property type="entry name" value="GLE1-like_sf"/>
</dbReference>
<keyword evidence="3" id="KW-0813">Transport</keyword>
<proteinExistence type="inferred from homology"/>
<evidence type="ECO:0000256" key="5">
    <source>
        <dbReference type="ARBA" id="ARBA00022927"/>
    </source>
</evidence>
<evidence type="ECO:0000256" key="3">
    <source>
        <dbReference type="ARBA" id="ARBA00022448"/>
    </source>
</evidence>
<evidence type="ECO:0000256" key="10">
    <source>
        <dbReference type="ARBA" id="ARBA00029983"/>
    </source>
</evidence>
<dbReference type="Pfam" id="PF07817">
    <property type="entry name" value="GLE1"/>
    <property type="match status" value="1"/>
</dbReference>
<dbReference type="GO" id="GO:0000822">
    <property type="term" value="F:inositol hexakisphosphate binding"/>
    <property type="evidence" value="ECO:0007669"/>
    <property type="project" value="TreeGrafter"/>
</dbReference>
<evidence type="ECO:0000313" key="12">
    <source>
        <dbReference type="EMBL" id="KAF2120906.1"/>
    </source>
</evidence>
<evidence type="ECO:0000256" key="4">
    <source>
        <dbReference type="ARBA" id="ARBA00022816"/>
    </source>
</evidence>
<keyword evidence="4" id="KW-0509">mRNA transport</keyword>
<feature type="compositionally biased region" description="Low complexity" evidence="11">
    <location>
        <begin position="214"/>
        <end position="227"/>
    </location>
</feature>
<dbReference type="GO" id="GO:0031369">
    <property type="term" value="F:translation initiation factor binding"/>
    <property type="evidence" value="ECO:0007669"/>
    <property type="project" value="TreeGrafter"/>
</dbReference>
<dbReference type="Gene3D" id="1.25.40.510">
    <property type="entry name" value="GLE1-like"/>
    <property type="match status" value="1"/>
</dbReference>
<comment type="subcellular location">
    <subcellularLocation>
        <location evidence="1">Nucleus</location>
        <location evidence="1">Nuclear pore complex</location>
    </subcellularLocation>
</comment>
<dbReference type="AlphaFoldDB" id="A0A6A5ZNV2"/>
<feature type="compositionally biased region" description="Pro residues" evidence="11">
    <location>
        <begin position="202"/>
        <end position="213"/>
    </location>
</feature>
<evidence type="ECO:0000256" key="2">
    <source>
        <dbReference type="ARBA" id="ARBA00011056"/>
    </source>
</evidence>
<sequence length="549" mass="61760">MPLKSGASSSKRSTERSRRKRGETLERDPYESPSRQMIIEFSQMLIRSDRDFNEKLDQSAAESARIHNDQLSKAALEHVRIREGAEREKQRLELEEERARIRREAEEKAALERIQRENARLAAEEEQRRLEAKRREEDAARQAAERRRQLQEAEARERSRKEQVEREQKENRDRAEADRKAKEAAATAAAAERARAQAAPVPHAPSIPIPQAAPPRTSTTTVTTSSPADVEALHKKYLELHARMKIFRNEFKEAARQTNSPLKKIVGDTRRAITMRMGQITPKRTESAETISKLRETLSGAKAHSGGPTIDIRPFIVSYPIPPVSEGQAQYPAILLYAIICFIKALSKGFQLAASGEGEIIEQMGLIAASLLADKKYQWNGLPLSDLLLAKYHHACPILFGISGNLETRQGRDRLGLILRGSKGNKQEQQPNEYTERMLGMSCGFAAMSLRNFQSAPAIPMSEYWRAVSSICNMPAASLYGGHYTVLKGLLRDYAVKFIYFYGMQARAVLRRALIDLPLRAPPHAADVARILAVLPDELKSKRGIDLLQ</sequence>
<dbReference type="GO" id="GO:0015031">
    <property type="term" value="P:protein transport"/>
    <property type="evidence" value="ECO:0007669"/>
    <property type="project" value="UniProtKB-KW"/>
</dbReference>
<dbReference type="InterPro" id="IPR012476">
    <property type="entry name" value="GLE1"/>
</dbReference>
<dbReference type="GO" id="GO:0016973">
    <property type="term" value="P:poly(A)+ mRNA export from nucleus"/>
    <property type="evidence" value="ECO:0007669"/>
    <property type="project" value="InterPro"/>
</dbReference>
<feature type="compositionally biased region" description="Low complexity" evidence="11">
    <location>
        <begin position="184"/>
        <end position="201"/>
    </location>
</feature>
<keyword evidence="6" id="KW-0811">Translocation</keyword>
<dbReference type="Proteomes" id="UP000799770">
    <property type="component" value="Unassembled WGS sequence"/>
</dbReference>
<dbReference type="EMBL" id="ML977313">
    <property type="protein sequence ID" value="KAF2120906.1"/>
    <property type="molecule type" value="Genomic_DNA"/>
</dbReference>
<evidence type="ECO:0000256" key="11">
    <source>
        <dbReference type="SAM" id="MobiDB-lite"/>
    </source>
</evidence>
<dbReference type="OrthoDB" id="420884at2759"/>
<evidence type="ECO:0000256" key="9">
    <source>
        <dbReference type="ARBA" id="ARBA00026227"/>
    </source>
</evidence>
<reference evidence="12" key="1">
    <citation type="journal article" date="2020" name="Stud. Mycol.">
        <title>101 Dothideomycetes genomes: a test case for predicting lifestyles and emergence of pathogens.</title>
        <authorList>
            <person name="Haridas S."/>
            <person name="Albert R."/>
            <person name="Binder M."/>
            <person name="Bloem J."/>
            <person name="Labutti K."/>
            <person name="Salamov A."/>
            <person name="Andreopoulos B."/>
            <person name="Baker S."/>
            <person name="Barry K."/>
            <person name="Bills G."/>
            <person name="Bluhm B."/>
            <person name="Cannon C."/>
            <person name="Castanera R."/>
            <person name="Culley D."/>
            <person name="Daum C."/>
            <person name="Ezra D."/>
            <person name="Gonzalez J."/>
            <person name="Henrissat B."/>
            <person name="Kuo A."/>
            <person name="Liang C."/>
            <person name="Lipzen A."/>
            <person name="Lutzoni F."/>
            <person name="Magnuson J."/>
            <person name="Mondo S."/>
            <person name="Nolan M."/>
            <person name="Ohm R."/>
            <person name="Pangilinan J."/>
            <person name="Park H.-J."/>
            <person name="Ramirez L."/>
            <person name="Alfaro M."/>
            <person name="Sun H."/>
            <person name="Tritt A."/>
            <person name="Yoshinaga Y."/>
            <person name="Zwiers L.-H."/>
            <person name="Turgeon B."/>
            <person name="Goodwin S."/>
            <person name="Spatafora J."/>
            <person name="Crous P."/>
            <person name="Grigoriev I."/>
        </authorList>
    </citation>
    <scope>NUCLEOTIDE SEQUENCE</scope>
    <source>
        <strain evidence="12">CBS 627.86</strain>
    </source>
</reference>
<dbReference type="GO" id="GO:0005737">
    <property type="term" value="C:cytoplasm"/>
    <property type="evidence" value="ECO:0007669"/>
    <property type="project" value="TreeGrafter"/>
</dbReference>
<keyword evidence="7" id="KW-0906">Nuclear pore complex</keyword>
<dbReference type="PANTHER" id="PTHR12960:SF0">
    <property type="entry name" value="MRNA EXPORT FACTOR GLE1"/>
    <property type="match status" value="1"/>
</dbReference>
<dbReference type="PANTHER" id="PTHR12960">
    <property type="entry name" value="GLE-1-RELATED"/>
    <property type="match status" value="1"/>
</dbReference>
<keyword evidence="5" id="KW-0653">Protein transport</keyword>
<keyword evidence="13" id="KW-1185">Reference proteome</keyword>
<feature type="region of interest" description="Disordered" evidence="11">
    <location>
        <begin position="1"/>
        <end position="36"/>
    </location>
</feature>
<protein>
    <recommendedName>
        <fullName evidence="9">mRNA export factor GLE1</fullName>
    </recommendedName>
    <alternativeName>
        <fullName evidence="10">Nucleoporin GLE1</fullName>
    </alternativeName>
</protein>
<name>A0A6A5ZNV2_9PLEO</name>
<dbReference type="GO" id="GO:0044614">
    <property type="term" value="C:nuclear pore cytoplasmic filaments"/>
    <property type="evidence" value="ECO:0007669"/>
    <property type="project" value="TreeGrafter"/>
</dbReference>
<accession>A0A6A5ZNV2</accession>
<comment type="similarity">
    <text evidence="2">Belongs to the GLE1 family.</text>
</comment>
<dbReference type="GO" id="GO:0005543">
    <property type="term" value="F:phospholipid binding"/>
    <property type="evidence" value="ECO:0007669"/>
    <property type="project" value="TreeGrafter"/>
</dbReference>
<feature type="region of interest" description="Disordered" evidence="11">
    <location>
        <begin position="132"/>
        <end position="227"/>
    </location>
</feature>
<organism evidence="12 13">
    <name type="scientific">Lophiotrema nucula</name>
    <dbReference type="NCBI Taxonomy" id="690887"/>
    <lineage>
        <taxon>Eukaryota</taxon>
        <taxon>Fungi</taxon>
        <taxon>Dikarya</taxon>
        <taxon>Ascomycota</taxon>
        <taxon>Pezizomycotina</taxon>
        <taxon>Dothideomycetes</taxon>
        <taxon>Pleosporomycetidae</taxon>
        <taxon>Pleosporales</taxon>
        <taxon>Lophiotremataceae</taxon>
        <taxon>Lophiotrema</taxon>
    </lineage>
</organism>
<evidence type="ECO:0000313" key="13">
    <source>
        <dbReference type="Proteomes" id="UP000799770"/>
    </source>
</evidence>
<keyword evidence="8" id="KW-0539">Nucleus</keyword>
<gene>
    <name evidence="12" type="ORF">BDV96DRAFT_609960</name>
</gene>
<feature type="compositionally biased region" description="Basic and acidic residues" evidence="11">
    <location>
        <begin position="12"/>
        <end position="30"/>
    </location>
</feature>
<evidence type="ECO:0000256" key="6">
    <source>
        <dbReference type="ARBA" id="ARBA00023010"/>
    </source>
</evidence>
<evidence type="ECO:0000256" key="1">
    <source>
        <dbReference type="ARBA" id="ARBA00004567"/>
    </source>
</evidence>